<comment type="caution">
    <text evidence="6">The sequence shown here is derived from an EMBL/GenBank/DDBJ whole genome shotgun (WGS) entry which is preliminary data.</text>
</comment>
<organism evidence="6 8">
    <name type="scientific">Ectorhizobium quercum</name>
    <dbReference type="NCBI Taxonomy" id="2965071"/>
    <lineage>
        <taxon>Bacteria</taxon>
        <taxon>Pseudomonadati</taxon>
        <taxon>Pseudomonadota</taxon>
        <taxon>Alphaproteobacteria</taxon>
        <taxon>Hyphomicrobiales</taxon>
        <taxon>Rhizobiaceae</taxon>
        <taxon>Ectorhizobium</taxon>
    </lineage>
</organism>
<dbReference type="PANTHER" id="PTHR12629">
    <property type="entry name" value="DIPHOSPHOINOSITOL POLYPHOSPHATE PHOSPHOHYDROLASE"/>
    <property type="match status" value="1"/>
</dbReference>
<sequence>MTLLERIATNVRLMVQRPPRQQYGAICYRAGEAGPQVLLLTSRDTGRWVIPKGWPMPGKPSHAVAAQEAYEEAGVRGEADPVPAGSFLYTKVLDNGLRIPCRVQVHALKVDHMVDDFPERDERRLEWFSFEEAAGRVRESGLRSILRDFPARLSGKE</sequence>
<dbReference type="Proteomes" id="UP001208771">
    <property type="component" value="Unassembled WGS sequence"/>
</dbReference>
<dbReference type="PROSITE" id="PS51462">
    <property type="entry name" value="NUDIX"/>
    <property type="match status" value="1"/>
</dbReference>
<evidence type="ECO:0000256" key="2">
    <source>
        <dbReference type="ARBA" id="ARBA00022723"/>
    </source>
</evidence>
<gene>
    <name evidence="6" type="ORF">NOF55_04065</name>
    <name evidence="7" type="ORF">NOF55_16360</name>
</gene>
<dbReference type="Pfam" id="PF00293">
    <property type="entry name" value="NUDIX"/>
    <property type="match status" value="1"/>
</dbReference>
<dbReference type="EMBL" id="JANFPI010000001">
    <property type="protein sequence ID" value="MCX8996273.1"/>
    <property type="molecule type" value="Genomic_DNA"/>
</dbReference>
<evidence type="ECO:0000259" key="5">
    <source>
        <dbReference type="PROSITE" id="PS51462"/>
    </source>
</evidence>
<dbReference type="GO" id="GO:0005737">
    <property type="term" value="C:cytoplasm"/>
    <property type="evidence" value="ECO:0007669"/>
    <property type="project" value="TreeGrafter"/>
</dbReference>
<evidence type="ECO:0000256" key="1">
    <source>
        <dbReference type="ARBA" id="ARBA00001946"/>
    </source>
</evidence>
<dbReference type="SUPFAM" id="SSF55811">
    <property type="entry name" value="Nudix"/>
    <property type="match status" value="1"/>
</dbReference>
<reference evidence="6" key="1">
    <citation type="submission" date="2022-07" db="EMBL/GenBank/DDBJ databases">
        <title>Ectorhizobium quercum gen.nov., sp. nov.</title>
        <authorList>
            <person name="Ma T."/>
            <person name="Li Y."/>
        </authorList>
    </citation>
    <scope>NUCLEOTIDE SEQUENCE</scope>
    <source>
        <strain evidence="6">BDR2-2</strain>
    </source>
</reference>
<dbReference type="EMBL" id="JANFPI010000005">
    <property type="protein sequence ID" value="MCX8998688.1"/>
    <property type="molecule type" value="Genomic_DNA"/>
</dbReference>
<dbReference type="GO" id="GO:0046872">
    <property type="term" value="F:metal ion binding"/>
    <property type="evidence" value="ECO:0007669"/>
    <property type="project" value="UniProtKB-KW"/>
</dbReference>
<dbReference type="Gene3D" id="3.90.79.10">
    <property type="entry name" value="Nucleoside Triphosphate Pyrophosphohydrolase"/>
    <property type="match status" value="1"/>
</dbReference>
<dbReference type="InterPro" id="IPR015797">
    <property type="entry name" value="NUDIX_hydrolase-like_dom_sf"/>
</dbReference>
<evidence type="ECO:0000313" key="8">
    <source>
        <dbReference type="Proteomes" id="UP001208771"/>
    </source>
</evidence>
<dbReference type="InterPro" id="IPR000086">
    <property type="entry name" value="NUDIX_hydrolase_dom"/>
</dbReference>
<dbReference type="GO" id="GO:0016462">
    <property type="term" value="F:pyrophosphatase activity"/>
    <property type="evidence" value="ECO:0007669"/>
    <property type="project" value="InterPro"/>
</dbReference>
<protein>
    <submittedName>
        <fullName evidence="6">NUDIX hydrolase</fullName>
    </submittedName>
</protein>
<evidence type="ECO:0000313" key="6">
    <source>
        <dbReference type="EMBL" id="MCX8996273.1"/>
    </source>
</evidence>
<evidence type="ECO:0000313" key="7">
    <source>
        <dbReference type="EMBL" id="MCX8998688.1"/>
    </source>
</evidence>
<name>A0AAE3MW12_9HYPH</name>
<keyword evidence="3 6" id="KW-0378">Hydrolase</keyword>
<keyword evidence="8" id="KW-1185">Reference proteome</keyword>
<dbReference type="InterPro" id="IPR047198">
    <property type="entry name" value="DDP-like_NUDIX"/>
</dbReference>
<dbReference type="CDD" id="cd04666">
    <property type="entry name" value="NUDIX_DIPP2_like_Nudt4"/>
    <property type="match status" value="1"/>
</dbReference>
<comment type="cofactor">
    <cofactor evidence="1">
        <name>Mg(2+)</name>
        <dbReference type="ChEBI" id="CHEBI:18420"/>
    </cofactor>
</comment>
<dbReference type="AlphaFoldDB" id="A0AAE3MW12"/>
<dbReference type="PANTHER" id="PTHR12629:SF0">
    <property type="entry name" value="DIPHOSPHOINOSITOL-POLYPHOSPHATE DIPHOSPHATASE"/>
    <property type="match status" value="1"/>
</dbReference>
<keyword evidence="4" id="KW-0460">Magnesium</keyword>
<keyword evidence="2" id="KW-0479">Metal-binding</keyword>
<dbReference type="RefSeq" id="WP_306410019.1">
    <property type="nucleotide sequence ID" value="NZ_JANFPI010000001.1"/>
</dbReference>
<accession>A0AAE3MW12</accession>
<evidence type="ECO:0000256" key="4">
    <source>
        <dbReference type="ARBA" id="ARBA00022842"/>
    </source>
</evidence>
<feature type="domain" description="Nudix hydrolase" evidence="5">
    <location>
        <begin position="18"/>
        <end position="150"/>
    </location>
</feature>
<evidence type="ECO:0000256" key="3">
    <source>
        <dbReference type="ARBA" id="ARBA00022801"/>
    </source>
</evidence>
<proteinExistence type="predicted"/>